<keyword evidence="1" id="KW-0732">Signal</keyword>
<proteinExistence type="predicted"/>
<dbReference type="InterPro" id="IPR036582">
    <property type="entry name" value="Mao_N_sf"/>
</dbReference>
<sequence length="546" mass="59262">MKKPSKINKAAVASLVLALSVPAVAAASDSQEDTSYTPVREIAEKLNVQVRWDQSAHTITLNKGDQTLVITPDETQGVLNGKTVQVGGSVRLVAGRTLVPAAFLSGIFGEASASSGSLNDSSDSDNKADSFFKEFQAGNGTKAADYMSPALKKALPVQALNMLWSNYEQLYGKAVSGEPLKTEQDNAVHHNVTYSVQMGQIPLNITLRLSTDGLVDDMLITPASAAGYQKPAYDNPTVYTEQEIRIGTGDFALPGTLTLPQGDGPFPAVVLVHGSGPQDRDTSTGAAKPLRDLAVGLAAKGIAVLRYDKVTYEHTFKIAGDPKLTLKRETVDDAISAVNLLKQTPKIDAEHVFVAGHSQGGFAMPLIIDADQNHDITGAILLSGPSSSFADTLIEQQQELVARIKELGQDSTPYEQQAAVWTGIANLVNNPQYTVDHMPENFPLSPAYWWFEQKNYKPTVLAQKQHTPMLVLQGENDWQVTMKQFKQWESTLKDRSDVEFKSYPNMTHLLANYDGISTGAEYVKPSNVSSELISDMAAWIQRLNKV</sequence>
<dbReference type="PANTHER" id="PTHR43265:SF1">
    <property type="entry name" value="ESTERASE ESTD"/>
    <property type="match status" value="1"/>
</dbReference>
<evidence type="ECO:0000256" key="1">
    <source>
        <dbReference type="SAM" id="SignalP"/>
    </source>
</evidence>
<dbReference type="Gene3D" id="3.40.50.1820">
    <property type="entry name" value="alpha/beta hydrolase"/>
    <property type="match status" value="1"/>
</dbReference>
<feature type="signal peptide" evidence="1">
    <location>
        <begin position="1"/>
        <end position="25"/>
    </location>
</feature>
<dbReference type="EMBL" id="JARLKZ010000008">
    <property type="protein sequence ID" value="MEC0240733.1"/>
    <property type="molecule type" value="Genomic_DNA"/>
</dbReference>
<comment type="caution">
    <text evidence="4">The sequence shown here is derived from an EMBL/GenBank/DDBJ whole genome shotgun (WGS) entry which is preliminary data.</text>
</comment>
<organism evidence="4 5">
    <name type="scientific">Paenibacillus dokdonensis</name>
    <dbReference type="NCBI Taxonomy" id="2567944"/>
    <lineage>
        <taxon>Bacteria</taxon>
        <taxon>Bacillati</taxon>
        <taxon>Bacillota</taxon>
        <taxon>Bacilli</taxon>
        <taxon>Bacillales</taxon>
        <taxon>Paenibacillaceae</taxon>
        <taxon>Paenibacillus</taxon>
    </lineage>
</organism>
<evidence type="ECO:0000259" key="2">
    <source>
        <dbReference type="Pfam" id="PF07833"/>
    </source>
</evidence>
<feature type="chain" id="PRO_5045647892" evidence="1">
    <location>
        <begin position="26"/>
        <end position="546"/>
    </location>
</feature>
<feature type="domain" description="Copper amine oxidase-like N-terminal" evidence="2">
    <location>
        <begin position="31"/>
        <end position="110"/>
    </location>
</feature>
<dbReference type="Pfam" id="PF12146">
    <property type="entry name" value="Hydrolase_4"/>
    <property type="match status" value="1"/>
</dbReference>
<dbReference type="InterPro" id="IPR053145">
    <property type="entry name" value="AB_hydrolase_Est10"/>
</dbReference>
<evidence type="ECO:0000313" key="5">
    <source>
        <dbReference type="Proteomes" id="UP001344632"/>
    </source>
</evidence>
<reference evidence="4 5" key="1">
    <citation type="submission" date="2023-03" db="EMBL/GenBank/DDBJ databases">
        <title>Bacillus Genome Sequencing.</title>
        <authorList>
            <person name="Dunlap C."/>
        </authorList>
    </citation>
    <scope>NUCLEOTIDE SEQUENCE [LARGE SCALE GENOMIC DNA]</scope>
    <source>
        <strain evidence="4 5">BD-525</strain>
    </source>
</reference>
<dbReference type="Proteomes" id="UP001344632">
    <property type="component" value="Unassembled WGS sequence"/>
</dbReference>
<dbReference type="SUPFAM" id="SSF53474">
    <property type="entry name" value="alpha/beta-Hydrolases"/>
    <property type="match status" value="1"/>
</dbReference>
<evidence type="ECO:0000313" key="4">
    <source>
        <dbReference type="EMBL" id="MEC0240733.1"/>
    </source>
</evidence>
<dbReference type="RefSeq" id="WP_326088503.1">
    <property type="nucleotide sequence ID" value="NZ_JARLKZ010000008.1"/>
</dbReference>
<protein>
    <submittedName>
        <fullName evidence="4">Stalk domain-containing protein</fullName>
    </submittedName>
</protein>
<dbReference type="PANTHER" id="PTHR43265">
    <property type="entry name" value="ESTERASE ESTD"/>
    <property type="match status" value="1"/>
</dbReference>
<dbReference type="InterPro" id="IPR012854">
    <property type="entry name" value="Cu_amine_oxidase-like_N"/>
</dbReference>
<feature type="domain" description="Serine aminopeptidase S33" evidence="3">
    <location>
        <begin position="291"/>
        <end position="511"/>
    </location>
</feature>
<evidence type="ECO:0000259" key="3">
    <source>
        <dbReference type="Pfam" id="PF12146"/>
    </source>
</evidence>
<dbReference type="InterPro" id="IPR022742">
    <property type="entry name" value="Hydrolase_4"/>
</dbReference>
<dbReference type="InterPro" id="IPR029058">
    <property type="entry name" value="AB_hydrolase_fold"/>
</dbReference>
<dbReference type="Pfam" id="PF07833">
    <property type="entry name" value="Cu_amine_oxidN1"/>
    <property type="match status" value="1"/>
</dbReference>
<accession>A0ABU6GMR8</accession>
<dbReference type="Gene3D" id="3.30.457.10">
    <property type="entry name" value="Copper amine oxidase-like, N-terminal domain"/>
    <property type="match status" value="1"/>
</dbReference>
<dbReference type="SUPFAM" id="SSF55383">
    <property type="entry name" value="Copper amine oxidase, domain N"/>
    <property type="match status" value="1"/>
</dbReference>
<keyword evidence="5" id="KW-1185">Reference proteome</keyword>
<name>A0ABU6GMR8_9BACL</name>
<gene>
    <name evidence="4" type="ORF">P4H66_12830</name>
</gene>